<dbReference type="AlphaFoldDB" id="A0A2I1IMR5"/>
<gene>
    <name evidence="3" type="ORF">CYJ19_06200</name>
</gene>
<dbReference type="Pfam" id="PF13399">
    <property type="entry name" value="LytR_C"/>
    <property type="match status" value="1"/>
</dbReference>
<dbReference type="InterPro" id="IPR027381">
    <property type="entry name" value="LytR/CpsA/Psr_C"/>
</dbReference>
<keyword evidence="1" id="KW-0812">Transmembrane</keyword>
<evidence type="ECO:0000313" key="3">
    <source>
        <dbReference type="EMBL" id="PKY72430.1"/>
    </source>
</evidence>
<dbReference type="STRING" id="33007.HMPREF3198_00016"/>
<keyword evidence="4" id="KW-1185">Reference proteome</keyword>
<protein>
    <recommendedName>
        <fullName evidence="2">LytR/CpsA/Psr regulator C-terminal domain-containing protein</fullName>
    </recommendedName>
</protein>
<accession>A0A2I1IMR5</accession>
<evidence type="ECO:0000259" key="2">
    <source>
        <dbReference type="Pfam" id="PF13399"/>
    </source>
</evidence>
<dbReference type="Gene3D" id="3.30.70.2390">
    <property type="match status" value="1"/>
</dbReference>
<keyword evidence="1" id="KW-1133">Transmembrane helix</keyword>
<dbReference type="EMBL" id="PKKO01000003">
    <property type="protein sequence ID" value="PKY72430.1"/>
    <property type="molecule type" value="Genomic_DNA"/>
</dbReference>
<reference evidence="3 4" key="1">
    <citation type="submission" date="2017-12" db="EMBL/GenBank/DDBJ databases">
        <title>Phylogenetic diversity of female urinary microbiome.</title>
        <authorList>
            <person name="Thomas-White K."/>
            <person name="Wolfe A.J."/>
        </authorList>
    </citation>
    <scope>NUCLEOTIDE SEQUENCE [LARGE SCALE GENOMIC DNA]</scope>
    <source>
        <strain evidence="3 4">UMB0402</strain>
    </source>
</reference>
<feature type="domain" description="LytR/CpsA/Psr regulator C-terminal" evidence="2">
    <location>
        <begin position="113"/>
        <end position="198"/>
    </location>
</feature>
<name>A0A2I1IMR5_9ACTO</name>
<proteinExistence type="predicted"/>
<evidence type="ECO:0000256" key="1">
    <source>
        <dbReference type="SAM" id="Phobius"/>
    </source>
</evidence>
<feature type="transmembrane region" description="Helical" evidence="1">
    <location>
        <begin position="54"/>
        <end position="82"/>
    </location>
</feature>
<evidence type="ECO:0000313" key="4">
    <source>
        <dbReference type="Proteomes" id="UP000235122"/>
    </source>
</evidence>
<dbReference type="Proteomes" id="UP000235122">
    <property type="component" value="Unassembled WGS sequence"/>
</dbReference>
<comment type="caution">
    <text evidence="3">The sequence shown here is derived from an EMBL/GenBank/DDBJ whole genome shotgun (WGS) entry which is preliminary data.</text>
</comment>
<organism evidence="3 4">
    <name type="scientific">Winkia neuii</name>
    <dbReference type="NCBI Taxonomy" id="33007"/>
    <lineage>
        <taxon>Bacteria</taxon>
        <taxon>Bacillati</taxon>
        <taxon>Actinomycetota</taxon>
        <taxon>Actinomycetes</taxon>
        <taxon>Actinomycetales</taxon>
        <taxon>Actinomycetaceae</taxon>
        <taxon>Winkia</taxon>
    </lineage>
</organism>
<sequence>MPGLLGGANHFESAQSAAKCRNRKISTKLCWVSTSEGLTGRQLYRRKRQQRETVVFTLCAALMVISLIVGMLMALGIIPLPFGNTFSEKKPVARISQVPCVPENAKPTDPKDSTVTVLNGTDKAGLATEVADNLKKRGYKVGETGNAPTGEFTGGARIRTGTAGVAAAYTLAVGVPGATVVLDGSRGSQLELTLGNEFTKLEDATHVAQSLKKEGLKSPRNCLPLGLKSAER</sequence>
<keyword evidence="1" id="KW-0472">Membrane</keyword>